<dbReference type="Gene3D" id="1.10.630.10">
    <property type="entry name" value="Cytochrome P450"/>
    <property type="match status" value="1"/>
</dbReference>
<evidence type="ECO:0000256" key="1">
    <source>
        <dbReference type="ARBA" id="ARBA00001971"/>
    </source>
</evidence>
<protein>
    <recommendedName>
        <fullName evidence="10">Cytochrome P450</fullName>
    </recommendedName>
</protein>
<dbReference type="GO" id="GO:0004497">
    <property type="term" value="F:monooxygenase activity"/>
    <property type="evidence" value="ECO:0007669"/>
    <property type="project" value="UniProtKB-KW"/>
</dbReference>
<dbReference type="Proteomes" id="UP001148786">
    <property type="component" value="Unassembled WGS sequence"/>
</dbReference>
<dbReference type="PROSITE" id="PS00086">
    <property type="entry name" value="CYTOCHROME_P450"/>
    <property type="match status" value="1"/>
</dbReference>
<evidence type="ECO:0000256" key="3">
    <source>
        <dbReference type="ARBA" id="ARBA00022723"/>
    </source>
</evidence>
<feature type="binding site" description="axial binding residue" evidence="6">
    <location>
        <position position="367"/>
    </location>
    <ligand>
        <name>heme</name>
        <dbReference type="ChEBI" id="CHEBI:30413"/>
    </ligand>
    <ligandPart>
        <name>Fe</name>
        <dbReference type="ChEBI" id="CHEBI:18248"/>
    </ligandPart>
</feature>
<dbReference type="PANTHER" id="PTHR46206">
    <property type="entry name" value="CYTOCHROME P450"/>
    <property type="match status" value="1"/>
</dbReference>
<keyword evidence="5 6" id="KW-0408">Iron</keyword>
<organism evidence="8 9">
    <name type="scientific">Agrocybe chaxingu</name>
    <dbReference type="NCBI Taxonomy" id="84603"/>
    <lineage>
        <taxon>Eukaryota</taxon>
        <taxon>Fungi</taxon>
        <taxon>Dikarya</taxon>
        <taxon>Basidiomycota</taxon>
        <taxon>Agaricomycotina</taxon>
        <taxon>Agaricomycetes</taxon>
        <taxon>Agaricomycetidae</taxon>
        <taxon>Agaricales</taxon>
        <taxon>Agaricineae</taxon>
        <taxon>Strophariaceae</taxon>
        <taxon>Agrocybe</taxon>
    </lineage>
</organism>
<dbReference type="CDD" id="cd11041">
    <property type="entry name" value="CYP503A1-like"/>
    <property type="match status" value="1"/>
</dbReference>
<comment type="cofactor">
    <cofactor evidence="1 6">
        <name>heme</name>
        <dbReference type="ChEBI" id="CHEBI:30413"/>
    </cofactor>
</comment>
<keyword evidence="4 7" id="KW-0560">Oxidoreductase</keyword>
<dbReference type="InterPro" id="IPR017972">
    <property type="entry name" value="Cyt_P450_CS"/>
</dbReference>
<evidence type="ECO:0000313" key="8">
    <source>
        <dbReference type="EMBL" id="KAJ3508236.1"/>
    </source>
</evidence>
<evidence type="ECO:0000313" key="9">
    <source>
        <dbReference type="Proteomes" id="UP001148786"/>
    </source>
</evidence>
<dbReference type="PRINTS" id="PR00465">
    <property type="entry name" value="EP450IV"/>
</dbReference>
<name>A0A9W8K098_9AGAR</name>
<evidence type="ECO:0000256" key="2">
    <source>
        <dbReference type="ARBA" id="ARBA00010617"/>
    </source>
</evidence>
<evidence type="ECO:0000256" key="7">
    <source>
        <dbReference type="RuleBase" id="RU000461"/>
    </source>
</evidence>
<dbReference type="AlphaFoldDB" id="A0A9W8K098"/>
<dbReference type="GO" id="GO:0016705">
    <property type="term" value="F:oxidoreductase activity, acting on paired donors, with incorporation or reduction of molecular oxygen"/>
    <property type="evidence" value="ECO:0007669"/>
    <property type="project" value="InterPro"/>
</dbReference>
<dbReference type="SUPFAM" id="SSF48264">
    <property type="entry name" value="Cytochrome P450"/>
    <property type="match status" value="1"/>
</dbReference>
<comment type="caution">
    <text evidence="8">The sequence shown here is derived from an EMBL/GenBank/DDBJ whole genome shotgun (WGS) entry which is preliminary data.</text>
</comment>
<keyword evidence="6 7" id="KW-0349">Heme</keyword>
<evidence type="ECO:0000256" key="4">
    <source>
        <dbReference type="ARBA" id="ARBA00023002"/>
    </source>
</evidence>
<evidence type="ECO:0000256" key="6">
    <source>
        <dbReference type="PIRSR" id="PIRSR602403-1"/>
    </source>
</evidence>
<evidence type="ECO:0008006" key="10">
    <source>
        <dbReference type="Google" id="ProtNLM"/>
    </source>
</evidence>
<sequence length="426" mass="48108">MFKVADIFRWFVVVHDPKLIEEIRKLPDNIASPKEAISEGIQTKYTLGDHIVANPYHIPVIAAKLTRALPELVPEVYEEVVDSFNELISPTEDWISVRALDTMKKVVARASNRVFVGYPLCRDPDYVDLNVQYTVDVIKTSTILRMVPRVLRPLVHSMLSNVPNGIRRGLKHLSPLIAARRKAHEECGQEYPPDMLSWLMQVAVNEEQSDWYLTSRVLMVNFAAIHSSSMAFTHVLYDLATYPEYTQRLRDEVEQAVKLHGWSKAALDEMPRVDSFIKESQRLNPLAVFLLNRTIGVATTATHLNPETYEDPLRFDGFRFIKLKAQNPNHLTNHLTNGSLSQAYSSKFDASAANVDSLGFGLGRHACPGRFFAANELKIMLAHVVTTYDVKLAEGDEGKRPDNVWLSTACVPNPTAQVLFRKRAVT</sequence>
<evidence type="ECO:0000256" key="5">
    <source>
        <dbReference type="ARBA" id="ARBA00023004"/>
    </source>
</evidence>
<comment type="similarity">
    <text evidence="2 7">Belongs to the cytochrome P450 family.</text>
</comment>
<gene>
    <name evidence="8" type="ORF">NLJ89_g5867</name>
</gene>
<keyword evidence="7" id="KW-0503">Monooxygenase</keyword>
<keyword evidence="3 6" id="KW-0479">Metal-binding</keyword>
<keyword evidence="9" id="KW-1185">Reference proteome</keyword>
<dbReference type="InterPro" id="IPR002403">
    <property type="entry name" value="Cyt_P450_E_grp-IV"/>
</dbReference>
<reference evidence="8" key="1">
    <citation type="submission" date="2022-07" db="EMBL/GenBank/DDBJ databases">
        <title>Genome Sequence of Agrocybe chaxingu.</title>
        <authorList>
            <person name="Buettner E."/>
        </authorList>
    </citation>
    <scope>NUCLEOTIDE SEQUENCE</scope>
    <source>
        <strain evidence="8">MP-N11</strain>
    </source>
</reference>
<proteinExistence type="inferred from homology"/>
<accession>A0A9W8K098</accession>
<dbReference type="InterPro" id="IPR036396">
    <property type="entry name" value="Cyt_P450_sf"/>
</dbReference>
<dbReference type="OrthoDB" id="1844152at2759"/>
<dbReference type="GO" id="GO:0020037">
    <property type="term" value="F:heme binding"/>
    <property type="evidence" value="ECO:0007669"/>
    <property type="project" value="InterPro"/>
</dbReference>
<dbReference type="EMBL" id="JANKHO010000580">
    <property type="protein sequence ID" value="KAJ3508236.1"/>
    <property type="molecule type" value="Genomic_DNA"/>
</dbReference>
<dbReference type="Pfam" id="PF00067">
    <property type="entry name" value="p450"/>
    <property type="match status" value="1"/>
</dbReference>
<dbReference type="InterPro" id="IPR001128">
    <property type="entry name" value="Cyt_P450"/>
</dbReference>
<dbReference type="GO" id="GO:0005506">
    <property type="term" value="F:iron ion binding"/>
    <property type="evidence" value="ECO:0007669"/>
    <property type="project" value="InterPro"/>
</dbReference>